<dbReference type="PANTHER" id="PTHR18966">
    <property type="entry name" value="IONOTROPIC GLUTAMATE RECEPTOR"/>
    <property type="match status" value="1"/>
</dbReference>
<name>A0AAD8ME28_9APIA</name>
<sequence length="279" mass="31537">MELRAQFREIIKSDYLEEENLVPGVYALRAYDSIMAISHAVTKLGSDENTTAKTLLEGILSSKFLGLSGNISFMELRAQFREIIKSDYLEENLVPGVYALRAYDSIMAISHAVTKLGSDENTTAKTLLEGILSSKFLGLSGNISFRDGILLDSSNLRIINVVGKVYKDLGFWSSKVLKKNYYLPYEFIPFYGTYDDLVLSVSNETFDDAVGDVTIIESRAKLVEFTQPFAESGLSMMVQYKHKPTRAWLFLKPFSPTWHDYVVHFFKSVLRTQNAGNER</sequence>
<evidence type="ECO:0000256" key="1">
    <source>
        <dbReference type="ARBA" id="ARBA00004370"/>
    </source>
</evidence>
<dbReference type="InterPro" id="IPR015683">
    <property type="entry name" value="Ionotropic_Glu_rcpt"/>
</dbReference>
<comment type="caution">
    <text evidence="6">The sequence shown here is derived from an EMBL/GenBank/DDBJ whole genome shotgun (WGS) entry which is preliminary data.</text>
</comment>
<comment type="subcellular location">
    <subcellularLocation>
        <location evidence="1">Membrane</location>
    </subcellularLocation>
</comment>
<evidence type="ECO:0000256" key="2">
    <source>
        <dbReference type="ARBA" id="ARBA00022692"/>
    </source>
</evidence>
<evidence type="ECO:0000313" key="7">
    <source>
        <dbReference type="Proteomes" id="UP001237642"/>
    </source>
</evidence>
<feature type="domain" description="Receptor ligand binding region" evidence="5">
    <location>
        <begin position="79"/>
        <end position="163"/>
    </location>
</feature>
<dbReference type="InterPro" id="IPR001828">
    <property type="entry name" value="ANF_lig-bd_rcpt"/>
</dbReference>
<dbReference type="EMBL" id="JAUIZM010000007">
    <property type="protein sequence ID" value="KAK1372255.1"/>
    <property type="molecule type" value="Genomic_DNA"/>
</dbReference>
<reference evidence="6" key="1">
    <citation type="submission" date="2023-02" db="EMBL/GenBank/DDBJ databases">
        <title>Genome of toxic invasive species Heracleum sosnowskyi carries increased number of genes despite the absence of recent whole-genome duplications.</title>
        <authorList>
            <person name="Schelkunov M."/>
            <person name="Shtratnikova V."/>
            <person name="Makarenko M."/>
            <person name="Klepikova A."/>
            <person name="Omelchenko D."/>
            <person name="Novikova G."/>
            <person name="Obukhova E."/>
            <person name="Bogdanov V."/>
            <person name="Penin A."/>
            <person name="Logacheva M."/>
        </authorList>
    </citation>
    <scope>NUCLEOTIDE SEQUENCE</scope>
    <source>
        <strain evidence="6">Hsosn_3</strain>
        <tissue evidence="6">Leaf</tissue>
    </source>
</reference>
<dbReference type="Proteomes" id="UP001237642">
    <property type="component" value="Unassembled WGS sequence"/>
</dbReference>
<dbReference type="SUPFAM" id="SSF53850">
    <property type="entry name" value="Periplasmic binding protein-like II"/>
    <property type="match status" value="1"/>
</dbReference>
<proteinExistence type="predicted"/>
<keyword evidence="2" id="KW-0812">Transmembrane</keyword>
<dbReference type="InterPro" id="IPR028082">
    <property type="entry name" value="Peripla_BP_I"/>
</dbReference>
<dbReference type="Gene3D" id="3.40.50.2300">
    <property type="match status" value="2"/>
</dbReference>
<keyword evidence="4" id="KW-0472">Membrane</keyword>
<protein>
    <recommendedName>
        <fullName evidence="5">Receptor ligand binding region domain-containing protein</fullName>
    </recommendedName>
</protein>
<evidence type="ECO:0000259" key="5">
    <source>
        <dbReference type="Pfam" id="PF01094"/>
    </source>
</evidence>
<dbReference type="Gene3D" id="3.40.190.10">
    <property type="entry name" value="Periplasmic binding protein-like II"/>
    <property type="match status" value="1"/>
</dbReference>
<keyword evidence="3" id="KW-1133">Transmembrane helix</keyword>
<evidence type="ECO:0000256" key="3">
    <source>
        <dbReference type="ARBA" id="ARBA00022989"/>
    </source>
</evidence>
<dbReference type="SUPFAM" id="SSF53822">
    <property type="entry name" value="Periplasmic binding protein-like I"/>
    <property type="match status" value="2"/>
</dbReference>
<gene>
    <name evidence="6" type="ORF">POM88_028448</name>
</gene>
<accession>A0AAD8ME28</accession>
<dbReference type="Pfam" id="PF01094">
    <property type="entry name" value="ANF_receptor"/>
    <property type="match status" value="1"/>
</dbReference>
<dbReference type="AlphaFoldDB" id="A0AAD8ME28"/>
<reference evidence="6" key="2">
    <citation type="submission" date="2023-05" db="EMBL/GenBank/DDBJ databases">
        <authorList>
            <person name="Schelkunov M.I."/>
        </authorList>
    </citation>
    <scope>NUCLEOTIDE SEQUENCE</scope>
    <source>
        <strain evidence="6">Hsosn_3</strain>
        <tissue evidence="6">Leaf</tissue>
    </source>
</reference>
<organism evidence="6 7">
    <name type="scientific">Heracleum sosnowskyi</name>
    <dbReference type="NCBI Taxonomy" id="360622"/>
    <lineage>
        <taxon>Eukaryota</taxon>
        <taxon>Viridiplantae</taxon>
        <taxon>Streptophyta</taxon>
        <taxon>Embryophyta</taxon>
        <taxon>Tracheophyta</taxon>
        <taxon>Spermatophyta</taxon>
        <taxon>Magnoliopsida</taxon>
        <taxon>eudicotyledons</taxon>
        <taxon>Gunneridae</taxon>
        <taxon>Pentapetalae</taxon>
        <taxon>asterids</taxon>
        <taxon>campanulids</taxon>
        <taxon>Apiales</taxon>
        <taxon>Apiaceae</taxon>
        <taxon>Apioideae</taxon>
        <taxon>apioid superclade</taxon>
        <taxon>Tordylieae</taxon>
        <taxon>Tordyliinae</taxon>
        <taxon>Heracleum</taxon>
    </lineage>
</organism>
<evidence type="ECO:0000256" key="4">
    <source>
        <dbReference type="ARBA" id="ARBA00023136"/>
    </source>
</evidence>
<keyword evidence="7" id="KW-1185">Reference proteome</keyword>
<evidence type="ECO:0000313" key="6">
    <source>
        <dbReference type="EMBL" id="KAK1372255.1"/>
    </source>
</evidence>
<dbReference type="GO" id="GO:0016020">
    <property type="term" value="C:membrane"/>
    <property type="evidence" value="ECO:0007669"/>
    <property type="project" value="UniProtKB-SubCell"/>
</dbReference>